<dbReference type="AlphaFoldDB" id="A0A091QTH8"/>
<organism evidence="2 3">
    <name type="scientific">Merops nubicus</name>
    <name type="common">Northern carmine bee-eater</name>
    <dbReference type="NCBI Taxonomy" id="57421"/>
    <lineage>
        <taxon>Eukaryota</taxon>
        <taxon>Metazoa</taxon>
        <taxon>Chordata</taxon>
        <taxon>Craniata</taxon>
        <taxon>Vertebrata</taxon>
        <taxon>Euteleostomi</taxon>
        <taxon>Archelosauria</taxon>
        <taxon>Archosauria</taxon>
        <taxon>Dinosauria</taxon>
        <taxon>Saurischia</taxon>
        <taxon>Theropoda</taxon>
        <taxon>Coelurosauria</taxon>
        <taxon>Aves</taxon>
        <taxon>Neognathae</taxon>
        <taxon>Neoaves</taxon>
        <taxon>Telluraves</taxon>
        <taxon>Coraciimorphae</taxon>
        <taxon>Coraciiformes</taxon>
        <taxon>Meropidae</taxon>
        <taxon>Merops</taxon>
    </lineage>
</organism>
<evidence type="ECO:0000256" key="1">
    <source>
        <dbReference type="SAM" id="MobiDB-lite"/>
    </source>
</evidence>
<dbReference type="GO" id="GO:0032211">
    <property type="term" value="P:negative regulation of telomere maintenance via telomerase"/>
    <property type="evidence" value="ECO:0007669"/>
    <property type="project" value="TreeGrafter"/>
</dbReference>
<evidence type="ECO:0000313" key="2">
    <source>
        <dbReference type="EMBL" id="KFQ29881.1"/>
    </source>
</evidence>
<reference evidence="2 3" key="1">
    <citation type="submission" date="2014-04" db="EMBL/GenBank/DDBJ databases">
        <title>Genome evolution of avian class.</title>
        <authorList>
            <person name="Zhang G."/>
            <person name="Li C."/>
        </authorList>
    </citation>
    <scope>NUCLEOTIDE SEQUENCE [LARGE SCALE GENOMIC DNA]</scope>
    <source>
        <strain evidence="2">BGI_N331</strain>
    </source>
</reference>
<name>A0A091QTH8_MERNU</name>
<dbReference type="GO" id="GO:0070198">
    <property type="term" value="P:protein localization to chromosome, telomeric region"/>
    <property type="evidence" value="ECO:0007669"/>
    <property type="project" value="TreeGrafter"/>
</dbReference>
<gene>
    <name evidence="2" type="ORF">N331_03584</name>
</gene>
<keyword evidence="3" id="KW-1185">Reference proteome</keyword>
<evidence type="ECO:0000313" key="3">
    <source>
        <dbReference type="Proteomes" id="UP000052967"/>
    </source>
</evidence>
<protein>
    <submittedName>
        <fullName evidence="2">Uncharacterized protein</fullName>
    </submittedName>
</protein>
<dbReference type="Proteomes" id="UP000052967">
    <property type="component" value="Unassembled WGS sequence"/>
</dbReference>
<dbReference type="InterPro" id="IPR028631">
    <property type="entry name" value="ACD"/>
</dbReference>
<feature type="compositionally biased region" description="Basic and acidic residues" evidence="1">
    <location>
        <begin position="1"/>
        <end position="13"/>
    </location>
</feature>
<dbReference type="GO" id="GO:0070187">
    <property type="term" value="C:shelterin complex"/>
    <property type="evidence" value="ECO:0007669"/>
    <property type="project" value="InterPro"/>
</dbReference>
<feature type="region of interest" description="Disordered" evidence="1">
    <location>
        <begin position="1"/>
        <end position="38"/>
    </location>
</feature>
<dbReference type="GO" id="GO:0042162">
    <property type="term" value="F:telomeric DNA binding"/>
    <property type="evidence" value="ECO:0007669"/>
    <property type="project" value="TreeGrafter"/>
</dbReference>
<feature type="non-terminal residue" evidence="2">
    <location>
        <position position="1"/>
    </location>
</feature>
<dbReference type="PANTHER" id="PTHR14487">
    <property type="entry name" value="ADRENOCORTICAL DYSPLASIA PROTEIN ACD"/>
    <property type="match status" value="1"/>
</dbReference>
<accession>A0A091QTH8</accession>
<feature type="compositionally biased region" description="Low complexity" evidence="1">
    <location>
        <begin position="23"/>
        <end position="33"/>
    </location>
</feature>
<feature type="non-terminal residue" evidence="2">
    <location>
        <position position="87"/>
    </location>
</feature>
<sequence>RKEETGLWDGKELTEEEEEEEAVASSASVPSSRPEQRRALEPYVKETPAQYRYEAPSPELCEQIRSVRISKAMLKWACWILTDREED</sequence>
<dbReference type="EMBL" id="KK705295">
    <property type="protein sequence ID" value="KFQ29881.1"/>
    <property type="molecule type" value="Genomic_DNA"/>
</dbReference>
<dbReference type="PANTHER" id="PTHR14487:SF3">
    <property type="entry name" value="ADRENOCORTICAL DYSPLASIA PROTEIN HOMOLOG"/>
    <property type="match status" value="1"/>
</dbReference>
<dbReference type="GO" id="GO:0016233">
    <property type="term" value="P:telomere capping"/>
    <property type="evidence" value="ECO:0007669"/>
    <property type="project" value="InterPro"/>
</dbReference>
<proteinExistence type="predicted"/>